<dbReference type="EMBL" id="WMIB01000043">
    <property type="protein sequence ID" value="MTH55792.1"/>
    <property type="molecule type" value="Genomic_DNA"/>
</dbReference>
<sequence>MAKQIAKNQVEMVYDRPCDLESALKVTNYWIRVNRKQPVGIGTVGEDGKLTAGNSLQPQNTAVAPADQSKMRFILTFSKQAAPGVIHEVLPCFVSQDGHSGYRGENWDQTSENQFTGR</sequence>
<gene>
    <name evidence="2" type="ORF">GKZ89_20585</name>
</gene>
<proteinExistence type="predicted"/>
<protein>
    <submittedName>
        <fullName evidence="2">Uncharacterized protein</fullName>
    </submittedName>
</protein>
<organism evidence="2 3">
    <name type="scientific">Metabacillus mangrovi</name>
    <dbReference type="NCBI Taxonomy" id="1491830"/>
    <lineage>
        <taxon>Bacteria</taxon>
        <taxon>Bacillati</taxon>
        <taxon>Bacillota</taxon>
        <taxon>Bacilli</taxon>
        <taxon>Bacillales</taxon>
        <taxon>Bacillaceae</taxon>
        <taxon>Metabacillus</taxon>
    </lineage>
</organism>
<dbReference type="Proteomes" id="UP000434639">
    <property type="component" value="Unassembled WGS sequence"/>
</dbReference>
<evidence type="ECO:0000313" key="2">
    <source>
        <dbReference type="EMBL" id="MTH55792.1"/>
    </source>
</evidence>
<name>A0A7X2S9L9_9BACI</name>
<evidence type="ECO:0000313" key="3">
    <source>
        <dbReference type="Proteomes" id="UP000434639"/>
    </source>
</evidence>
<feature type="compositionally biased region" description="Polar residues" evidence="1">
    <location>
        <begin position="107"/>
        <end position="118"/>
    </location>
</feature>
<accession>A0A7X2S9L9</accession>
<keyword evidence="3" id="KW-1185">Reference proteome</keyword>
<reference evidence="2 3" key="1">
    <citation type="journal article" date="2017" name="Int. J. Syst. Evol. Microbiol.">
        <title>Bacillus mangrovi sp. nov., isolated from a sediment sample from a mangrove forest.</title>
        <authorList>
            <person name="Gupta V."/>
            <person name="Singh P.K."/>
            <person name="Korpole S."/>
            <person name="Tanuku N.R.S."/>
            <person name="Pinnaka A.K."/>
        </authorList>
    </citation>
    <scope>NUCLEOTIDE SEQUENCE [LARGE SCALE GENOMIC DNA]</scope>
    <source>
        <strain evidence="2 3">KCTC 33872</strain>
    </source>
</reference>
<dbReference type="AlphaFoldDB" id="A0A7X2S9L9"/>
<dbReference type="OrthoDB" id="2860127at2"/>
<evidence type="ECO:0000256" key="1">
    <source>
        <dbReference type="SAM" id="MobiDB-lite"/>
    </source>
</evidence>
<feature type="region of interest" description="Disordered" evidence="1">
    <location>
        <begin position="98"/>
        <end position="118"/>
    </location>
</feature>
<comment type="caution">
    <text evidence="2">The sequence shown here is derived from an EMBL/GenBank/DDBJ whole genome shotgun (WGS) entry which is preliminary data.</text>
</comment>